<dbReference type="Proteomes" id="UP000011976">
    <property type="component" value="Unassembled WGS sequence"/>
</dbReference>
<feature type="compositionally biased region" description="Polar residues" evidence="1">
    <location>
        <begin position="687"/>
        <end position="703"/>
    </location>
</feature>
<name>M9LM63_PSEA3</name>
<feature type="compositionally biased region" description="Low complexity" evidence="1">
    <location>
        <begin position="491"/>
        <end position="503"/>
    </location>
</feature>
<dbReference type="EMBL" id="DF196773">
    <property type="protein sequence ID" value="GAC72591.1"/>
    <property type="molecule type" value="Genomic_DNA"/>
</dbReference>
<feature type="region of interest" description="Disordered" evidence="1">
    <location>
        <begin position="215"/>
        <end position="276"/>
    </location>
</feature>
<evidence type="ECO:0000256" key="1">
    <source>
        <dbReference type="SAM" id="MobiDB-lite"/>
    </source>
</evidence>
<accession>M9LM63</accession>
<feature type="compositionally biased region" description="Polar residues" evidence="1">
    <location>
        <begin position="51"/>
        <end position="72"/>
    </location>
</feature>
<feature type="compositionally biased region" description="Low complexity" evidence="1">
    <location>
        <begin position="386"/>
        <end position="404"/>
    </location>
</feature>
<feature type="compositionally biased region" description="Low complexity" evidence="1">
    <location>
        <begin position="264"/>
        <end position="276"/>
    </location>
</feature>
<feature type="compositionally biased region" description="Polar residues" evidence="1">
    <location>
        <begin position="94"/>
        <end position="105"/>
    </location>
</feature>
<feature type="compositionally biased region" description="Low complexity" evidence="1">
    <location>
        <begin position="226"/>
        <end position="240"/>
    </location>
</feature>
<feature type="compositionally biased region" description="Low complexity" evidence="1">
    <location>
        <begin position="570"/>
        <end position="593"/>
    </location>
</feature>
<feature type="region of interest" description="Disordered" evidence="1">
    <location>
        <begin position="1"/>
        <end position="198"/>
    </location>
</feature>
<dbReference type="OrthoDB" id="2555881at2759"/>
<proteinExistence type="predicted"/>
<feature type="compositionally biased region" description="Basic and acidic residues" evidence="1">
    <location>
        <begin position="145"/>
        <end position="155"/>
    </location>
</feature>
<dbReference type="AlphaFoldDB" id="M9LM63"/>
<feature type="compositionally biased region" description="Basic and acidic residues" evidence="1">
    <location>
        <begin position="741"/>
        <end position="751"/>
    </location>
</feature>
<feature type="compositionally biased region" description="Polar residues" evidence="1">
    <location>
        <begin position="177"/>
        <end position="188"/>
    </location>
</feature>
<feature type="region of interest" description="Disordered" evidence="1">
    <location>
        <begin position="658"/>
        <end position="677"/>
    </location>
</feature>
<gene>
    <name evidence="2" type="ORF">PANT_7c00172</name>
</gene>
<sequence>MPRPKTSASHSGSRDGSGEESDATLDPHSSSSAPSRRTRKRPAHMARQGSVEPTSSPASRSYAGSQNASNVADLSDVGEGNSQARARYTDRRSSGQPHRTVTSAFASPDQARERLVLMQSSSPRVGNAQSAHDPTHPARSNRNTPDARSRLDTAHGAETPHASSSRRTETSITSMSQTRMNGPPSNRMQVAEASARLEPATAGLSLHLPPYEAGSYAEMEPARSGPLQPLSSSAQLSAPSMARTASNMSPPRPTRALPRRRASARTQSRPLLSSSSSASSFYALRSRSSSSSNVLASSSSAANIMASGQNRLNLATGCAPLGGGFDPSNTPSSGMSTPRTPLAEIPLWLADMRSQSRRSSTSSTSFIDRDDYLTASRSAASHHARTLSASSSGPSSPGATRTGSISPVVPFRRSLRGRRPRQSDENARLSPSPSYFGEFETGSAASTRGEMTALDETPDADASPSSSMIHLGTTSPSTPSVQLQASSPAMSTRSRTLNRLSSIRARRLTDPLNAPVTASAPPASDRQDARYAQRIALSSSYGQLRSAVADEQRSASLLERRFAAANVSASPSGPTGRVSSRPSSRTSSPARGTRSSRRRSTAAEGQVGSAIDANQLGPIPAGLPPLQIHAARFHRDPALDVPYAVALPSLHDAARSSRLSELEEAPATGLEGPAMQLEPISPSAFSEMTSLTQGSTASESVNSVGGLPTTPSSSASLLDPFSRSLGHDAGFGEATASSSRARGEASVRTDETADAGANSAAASLRSYRVLRQQRKNPMAARSGEEDALGLRLDPRP</sequence>
<feature type="compositionally biased region" description="Low complexity" evidence="1">
    <location>
        <begin position="707"/>
        <end position="718"/>
    </location>
</feature>
<feature type="region of interest" description="Disordered" evidence="1">
    <location>
        <begin position="383"/>
        <end position="528"/>
    </location>
</feature>
<dbReference type="STRING" id="1151754.M9LM63"/>
<feature type="compositionally biased region" description="Polar residues" evidence="1">
    <location>
        <begin position="463"/>
        <end position="490"/>
    </location>
</feature>
<reference evidence="3" key="1">
    <citation type="journal article" date="2013" name="Genome Announc.">
        <title>Genome sequence of the basidiomycetous yeast Pseudozyma antarctica T-34, a producer of the glycolipid biosurfactants mannosylerythritol lipids.</title>
        <authorList>
            <person name="Morita T."/>
            <person name="Koike H."/>
            <person name="Koyama Y."/>
            <person name="Hagiwara H."/>
            <person name="Ito E."/>
            <person name="Fukuoka T."/>
            <person name="Imura T."/>
            <person name="Machida M."/>
            <person name="Kitamoto D."/>
        </authorList>
    </citation>
    <scope>NUCLEOTIDE SEQUENCE [LARGE SCALE GENOMIC DNA]</scope>
    <source>
        <strain evidence="3">T-34</strain>
    </source>
</reference>
<feature type="compositionally biased region" description="Polar residues" evidence="1">
    <location>
        <begin position="118"/>
        <end position="144"/>
    </location>
</feature>
<feature type="region of interest" description="Disordered" evidence="1">
    <location>
        <begin position="687"/>
        <end position="796"/>
    </location>
</feature>
<protein>
    <submittedName>
        <fullName evidence="2">Uncharacterized protein</fullName>
    </submittedName>
</protein>
<evidence type="ECO:0000313" key="3">
    <source>
        <dbReference type="Proteomes" id="UP000011976"/>
    </source>
</evidence>
<feature type="region of interest" description="Disordered" evidence="1">
    <location>
        <begin position="565"/>
        <end position="616"/>
    </location>
</feature>
<evidence type="ECO:0000313" key="2">
    <source>
        <dbReference type="EMBL" id="GAC72591.1"/>
    </source>
</evidence>
<organism evidence="2 3">
    <name type="scientific">Pseudozyma antarctica (strain T-34)</name>
    <name type="common">Yeast</name>
    <name type="synonym">Candida antarctica</name>
    <dbReference type="NCBI Taxonomy" id="1151754"/>
    <lineage>
        <taxon>Eukaryota</taxon>
        <taxon>Fungi</taxon>
        <taxon>Dikarya</taxon>
        <taxon>Basidiomycota</taxon>
        <taxon>Ustilaginomycotina</taxon>
        <taxon>Ustilaginomycetes</taxon>
        <taxon>Ustilaginales</taxon>
        <taxon>Ustilaginaceae</taxon>
        <taxon>Moesziomyces</taxon>
    </lineage>
</organism>